<dbReference type="InterPro" id="IPR042095">
    <property type="entry name" value="SUMF_sf"/>
</dbReference>
<feature type="domain" description="Sulfatase-modifying factor enzyme-like" evidence="2">
    <location>
        <begin position="1"/>
        <end position="277"/>
    </location>
</feature>
<dbReference type="InterPro" id="IPR005532">
    <property type="entry name" value="SUMF_dom"/>
</dbReference>
<dbReference type="Pfam" id="PF03781">
    <property type="entry name" value="FGE-sulfatase"/>
    <property type="match status" value="1"/>
</dbReference>
<comment type="caution">
    <text evidence="3">The sequence shown here is derived from an EMBL/GenBank/DDBJ whole genome shotgun (WGS) entry which is preliminary data.</text>
</comment>
<proteinExistence type="predicted"/>
<dbReference type="PANTHER" id="PTHR23150:SF19">
    <property type="entry name" value="FORMYLGLYCINE-GENERATING ENZYME"/>
    <property type="match status" value="1"/>
</dbReference>
<accession>A0ABP7TWI4</accession>
<dbReference type="SUPFAM" id="SSF56436">
    <property type="entry name" value="C-type lectin-like"/>
    <property type="match status" value="1"/>
</dbReference>
<protein>
    <submittedName>
        <fullName evidence="3">Formylglycine-generating enzyme family protein</fullName>
    </submittedName>
</protein>
<dbReference type="RefSeq" id="WP_345571859.1">
    <property type="nucleotide sequence ID" value="NZ_BAAAZX010000058.1"/>
</dbReference>
<evidence type="ECO:0000256" key="1">
    <source>
        <dbReference type="SAM" id="MobiDB-lite"/>
    </source>
</evidence>
<dbReference type="InterPro" id="IPR016187">
    <property type="entry name" value="CTDL_fold"/>
</dbReference>
<dbReference type="Gene3D" id="3.90.1580.10">
    <property type="entry name" value="paralog of FGE (formylglycine-generating enzyme)"/>
    <property type="match status" value="1"/>
</dbReference>
<evidence type="ECO:0000313" key="3">
    <source>
        <dbReference type="EMBL" id="GAA4032100.1"/>
    </source>
</evidence>
<organism evidence="3 4">
    <name type="scientific">Streptomyces plumbiresistens</name>
    <dbReference type="NCBI Taxonomy" id="511811"/>
    <lineage>
        <taxon>Bacteria</taxon>
        <taxon>Bacillati</taxon>
        <taxon>Actinomycetota</taxon>
        <taxon>Actinomycetes</taxon>
        <taxon>Kitasatosporales</taxon>
        <taxon>Streptomycetaceae</taxon>
        <taxon>Streptomyces</taxon>
    </lineage>
</organism>
<name>A0ABP7TWI4_9ACTN</name>
<dbReference type="PANTHER" id="PTHR23150">
    <property type="entry name" value="SULFATASE MODIFYING FACTOR 1, 2"/>
    <property type="match status" value="1"/>
</dbReference>
<reference evidence="4" key="1">
    <citation type="journal article" date="2019" name="Int. J. Syst. Evol. Microbiol.">
        <title>The Global Catalogue of Microorganisms (GCM) 10K type strain sequencing project: providing services to taxonomists for standard genome sequencing and annotation.</title>
        <authorList>
            <consortium name="The Broad Institute Genomics Platform"/>
            <consortium name="The Broad Institute Genome Sequencing Center for Infectious Disease"/>
            <person name="Wu L."/>
            <person name="Ma J."/>
        </authorList>
    </citation>
    <scope>NUCLEOTIDE SEQUENCE [LARGE SCALE GENOMIC DNA]</scope>
    <source>
        <strain evidence="4">JCM 16924</strain>
    </source>
</reference>
<evidence type="ECO:0000313" key="4">
    <source>
        <dbReference type="Proteomes" id="UP001500456"/>
    </source>
</evidence>
<feature type="region of interest" description="Disordered" evidence="1">
    <location>
        <begin position="259"/>
        <end position="285"/>
    </location>
</feature>
<dbReference type="InterPro" id="IPR051043">
    <property type="entry name" value="Sulfatase_Mod_Factor_Kinase"/>
</dbReference>
<evidence type="ECO:0000259" key="2">
    <source>
        <dbReference type="Pfam" id="PF03781"/>
    </source>
</evidence>
<dbReference type="Proteomes" id="UP001500456">
    <property type="component" value="Unassembled WGS sequence"/>
</dbReference>
<sequence length="285" mass="31548">MVRVPGGLSLMGAEDEWVVPGDGEGPVHPVRLAPFWIDRCAVTNAEFQNFIDVTGHITDAERYGWSFVFAGLLPADFPATRAAAEAPWWRQVHGACWFHPEGPESDVGDRAEHPVVHVSWNDATVYAAWAGKRLPTEAEWEFAARGGLEQRVFPWGDELEPGGEHRMNVWQGSFPDHNTGEDGWYGTAPVTTYPPNGYGLHNMCGNVWEWCADWYSPAYYGSSPKDDPPGPSLGVQRVIRGGSYLCHASYCRRYRVAARSSSSADSSTGNQGFRCARDDGPEEER</sequence>
<dbReference type="EMBL" id="BAAAZX010000058">
    <property type="protein sequence ID" value="GAA4032100.1"/>
    <property type="molecule type" value="Genomic_DNA"/>
</dbReference>
<gene>
    <name evidence="3" type="ORF">GCM10022232_92550</name>
</gene>
<keyword evidence="4" id="KW-1185">Reference proteome</keyword>